<dbReference type="InterPro" id="IPR005000">
    <property type="entry name" value="Aldolase/citrate-lyase_domain"/>
</dbReference>
<dbReference type="EMBL" id="BARS01002855">
    <property type="protein sequence ID" value="GAF73848.1"/>
    <property type="molecule type" value="Genomic_DNA"/>
</dbReference>
<dbReference type="SUPFAM" id="SSF51621">
    <property type="entry name" value="Phosphoenolpyruvate/pyruvate domain"/>
    <property type="match status" value="1"/>
</dbReference>
<comment type="caution">
    <text evidence="5">The sequence shown here is derived from an EMBL/GenBank/DDBJ whole genome shotgun (WGS) entry which is preliminary data.</text>
</comment>
<dbReference type="AlphaFoldDB" id="X0RYF7"/>
<evidence type="ECO:0000259" key="4">
    <source>
        <dbReference type="Pfam" id="PF03328"/>
    </source>
</evidence>
<sequence>MKNQLKSRLKAGEQTFGVWMTVESPIVTELLSTLGFDWFVFDTEHSPLDIYKIQTLMQAMRGNRTTPIVRVGWNDLVPIKRALDIGAYGVVVPWVNTRQEAEMAVKACRYAPKGLRGCGPRRAAMFDSDYLKTADKEILVIAQIETKQAVENIDEILSVDGIDVSYIGPADLSASYGHLGNMSHPKVQKAIDRVFEASEKAGVAKGMHMGAGKTIMDRVAKGYDFITVGNDLQFFQSGAAKILQQLSSRHK</sequence>
<dbReference type="Pfam" id="PF03328">
    <property type="entry name" value="HpcH_HpaI"/>
    <property type="match status" value="1"/>
</dbReference>
<reference evidence="5" key="1">
    <citation type="journal article" date="2014" name="Front. Microbiol.">
        <title>High frequency of phylogenetically diverse reductive dehalogenase-homologous genes in deep subseafloor sedimentary metagenomes.</title>
        <authorList>
            <person name="Kawai M."/>
            <person name="Futagami T."/>
            <person name="Toyoda A."/>
            <person name="Takaki Y."/>
            <person name="Nishi S."/>
            <person name="Hori S."/>
            <person name="Arai W."/>
            <person name="Tsubouchi T."/>
            <person name="Morono Y."/>
            <person name="Uchiyama I."/>
            <person name="Ito T."/>
            <person name="Fujiyama A."/>
            <person name="Inagaki F."/>
            <person name="Takami H."/>
        </authorList>
    </citation>
    <scope>NUCLEOTIDE SEQUENCE</scope>
    <source>
        <strain evidence="5">Expedition CK06-06</strain>
    </source>
</reference>
<dbReference type="PANTHER" id="PTHR30502">
    <property type="entry name" value="2-KETO-3-DEOXY-L-RHAMNONATE ALDOLASE"/>
    <property type="match status" value="1"/>
</dbReference>
<dbReference type="InterPro" id="IPR015813">
    <property type="entry name" value="Pyrv/PenolPyrv_kinase-like_dom"/>
</dbReference>
<feature type="domain" description="HpcH/HpaI aldolase/citrate lyase" evidence="4">
    <location>
        <begin position="16"/>
        <end position="234"/>
    </location>
</feature>
<dbReference type="GO" id="GO:0046872">
    <property type="term" value="F:metal ion binding"/>
    <property type="evidence" value="ECO:0007669"/>
    <property type="project" value="UniProtKB-KW"/>
</dbReference>
<proteinExistence type="inferred from homology"/>
<evidence type="ECO:0000313" key="5">
    <source>
        <dbReference type="EMBL" id="GAF73848.1"/>
    </source>
</evidence>
<organism evidence="5">
    <name type="scientific">marine sediment metagenome</name>
    <dbReference type="NCBI Taxonomy" id="412755"/>
    <lineage>
        <taxon>unclassified sequences</taxon>
        <taxon>metagenomes</taxon>
        <taxon>ecological metagenomes</taxon>
    </lineage>
</organism>
<keyword evidence="3" id="KW-0456">Lyase</keyword>
<dbReference type="InterPro" id="IPR040442">
    <property type="entry name" value="Pyrv_kinase-like_dom_sf"/>
</dbReference>
<protein>
    <recommendedName>
        <fullName evidence="4">HpcH/HpaI aldolase/citrate lyase domain-containing protein</fullName>
    </recommendedName>
</protein>
<evidence type="ECO:0000256" key="3">
    <source>
        <dbReference type="ARBA" id="ARBA00023239"/>
    </source>
</evidence>
<evidence type="ECO:0000256" key="2">
    <source>
        <dbReference type="ARBA" id="ARBA00022723"/>
    </source>
</evidence>
<dbReference type="PANTHER" id="PTHR30502:SF0">
    <property type="entry name" value="PHOSPHOENOLPYRUVATE CARBOXYLASE FAMILY PROTEIN"/>
    <property type="match status" value="1"/>
</dbReference>
<name>X0RYF7_9ZZZZ</name>
<dbReference type="InterPro" id="IPR050251">
    <property type="entry name" value="HpcH-HpaI_aldolase"/>
</dbReference>
<keyword evidence="2" id="KW-0479">Metal-binding</keyword>
<dbReference type="Gene3D" id="3.20.20.60">
    <property type="entry name" value="Phosphoenolpyruvate-binding domains"/>
    <property type="match status" value="1"/>
</dbReference>
<gene>
    <name evidence="5" type="ORF">S01H1_05480</name>
</gene>
<evidence type="ECO:0000256" key="1">
    <source>
        <dbReference type="ARBA" id="ARBA00005568"/>
    </source>
</evidence>
<accession>X0RYF7</accession>
<dbReference type="GO" id="GO:0016832">
    <property type="term" value="F:aldehyde-lyase activity"/>
    <property type="evidence" value="ECO:0007669"/>
    <property type="project" value="TreeGrafter"/>
</dbReference>
<comment type="similarity">
    <text evidence="1">Belongs to the HpcH/HpaI aldolase family.</text>
</comment>
<dbReference type="GO" id="GO:0005737">
    <property type="term" value="C:cytoplasm"/>
    <property type="evidence" value="ECO:0007669"/>
    <property type="project" value="TreeGrafter"/>
</dbReference>